<name>A0A8J6BDK5_ELECQ</name>
<evidence type="ECO:0000313" key="1">
    <source>
        <dbReference type="EMBL" id="KAG9460473.1"/>
    </source>
</evidence>
<organism evidence="1 2">
    <name type="scientific">Eleutherodactylus coqui</name>
    <name type="common">Puerto Rican coqui</name>
    <dbReference type="NCBI Taxonomy" id="57060"/>
    <lineage>
        <taxon>Eukaryota</taxon>
        <taxon>Metazoa</taxon>
        <taxon>Chordata</taxon>
        <taxon>Craniata</taxon>
        <taxon>Vertebrata</taxon>
        <taxon>Euteleostomi</taxon>
        <taxon>Amphibia</taxon>
        <taxon>Batrachia</taxon>
        <taxon>Anura</taxon>
        <taxon>Neobatrachia</taxon>
        <taxon>Hyloidea</taxon>
        <taxon>Eleutherodactylidae</taxon>
        <taxon>Eleutherodactylinae</taxon>
        <taxon>Eleutherodactylus</taxon>
        <taxon>Eleutherodactylus</taxon>
    </lineage>
</organism>
<proteinExistence type="predicted"/>
<keyword evidence="2" id="KW-1185">Reference proteome</keyword>
<gene>
    <name evidence="1" type="ORF">GDO78_021614</name>
</gene>
<evidence type="ECO:0000313" key="2">
    <source>
        <dbReference type="Proteomes" id="UP000770717"/>
    </source>
</evidence>
<dbReference type="AlphaFoldDB" id="A0A8J6BDK5"/>
<dbReference type="Proteomes" id="UP000770717">
    <property type="component" value="Unassembled WGS sequence"/>
</dbReference>
<reference evidence="1" key="1">
    <citation type="thesis" date="2020" institute="ProQuest LLC" country="789 East Eisenhower Parkway, Ann Arbor, MI, USA">
        <title>Comparative Genomics and Chromosome Evolution.</title>
        <authorList>
            <person name="Mudd A.B."/>
        </authorList>
    </citation>
    <scope>NUCLEOTIDE SEQUENCE</scope>
    <source>
        <strain evidence="1">HN-11 Male</strain>
        <tissue evidence="1">Kidney and liver</tissue>
    </source>
</reference>
<protein>
    <submittedName>
        <fullName evidence="1">Uncharacterized protein</fullName>
    </submittedName>
</protein>
<accession>A0A8J6BDK5</accession>
<dbReference type="EMBL" id="WNTK01066240">
    <property type="protein sequence ID" value="KAG9460473.1"/>
    <property type="molecule type" value="Genomic_DNA"/>
</dbReference>
<sequence length="82" mass="9018">MLHLLFPRRNAGSTWLCRDRLAALCGREFCKFSSTWLANPGISGCRWICCSETPQQGNSAANPSRVNLAPSPLLTTLLLRLG</sequence>
<comment type="caution">
    <text evidence="1">The sequence shown here is derived from an EMBL/GenBank/DDBJ whole genome shotgun (WGS) entry which is preliminary data.</text>
</comment>